<evidence type="ECO:0000313" key="3">
    <source>
        <dbReference type="Proteomes" id="UP001596253"/>
    </source>
</evidence>
<feature type="transmembrane region" description="Helical" evidence="1">
    <location>
        <begin position="110"/>
        <end position="129"/>
    </location>
</feature>
<evidence type="ECO:0008006" key="4">
    <source>
        <dbReference type="Google" id="ProtNLM"/>
    </source>
</evidence>
<evidence type="ECO:0000256" key="1">
    <source>
        <dbReference type="SAM" id="Phobius"/>
    </source>
</evidence>
<dbReference type="EMBL" id="JBHSSD010000056">
    <property type="protein sequence ID" value="MFC6165652.1"/>
    <property type="molecule type" value="Genomic_DNA"/>
</dbReference>
<keyword evidence="1" id="KW-1133">Transmembrane helix</keyword>
<keyword evidence="3" id="KW-1185">Reference proteome</keyword>
<protein>
    <recommendedName>
        <fullName evidence="4">Integral membrane protein</fullName>
    </recommendedName>
</protein>
<keyword evidence="1" id="KW-0472">Membrane</keyword>
<feature type="transmembrane region" description="Helical" evidence="1">
    <location>
        <begin position="135"/>
        <end position="155"/>
    </location>
</feature>
<gene>
    <name evidence="2" type="ORF">ACFP3T_13365</name>
</gene>
<accession>A0ABW1RAH9</accession>
<sequence length="167" mass="18669">MQRLIKTLLVLNDGSFGPVTAQQQRVRSQQATGLFNLSQFLMLLILLLSLVTDMRPGHHFGLVTLCLLMAVFIPALLSDHQNRVNGLNQPFKVTTEAAYRAWKHQALVKSVYRFGIATITVIVIFSLNAVTLEDWNWGGTIGAAIGGSLGTWFYYRRLVSHIILQKS</sequence>
<feature type="transmembrane region" description="Helical" evidence="1">
    <location>
        <begin position="33"/>
        <end position="51"/>
    </location>
</feature>
<dbReference type="Proteomes" id="UP001596253">
    <property type="component" value="Unassembled WGS sequence"/>
</dbReference>
<organism evidence="2 3">
    <name type="scientific">Lactiplantibacillus dongliensis</name>
    <dbReference type="NCBI Taxonomy" id="2559919"/>
    <lineage>
        <taxon>Bacteria</taxon>
        <taxon>Bacillati</taxon>
        <taxon>Bacillota</taxon>
        <taxon>Bacilli</taxon>
        <taxon>Lactobacillales</taxon>
        <taxon>Lactobacillaceae</taxon>
        <taxon>Lactiplantibacillus</taxon>
    </lineage>
</organism>
<dbReference type="RefSeq" id="WP_137641060.1">
    <property type="nucleotide sequence ID" value="NZ_BJDK01000038.1"/>
</dbReference>
<feature type="transmembrane region" description="Helical" evidence="1">
    <location>
        <begin position="57"/>
        <end position="77"/>
    </location>
</feature>
<reference evidence="3" key="1">
    <citation type="journal article" date="2019" name="Int. J. Syst. Evol. Microbiol.">
        <title>The Global Catalogue of Microorganisms (GCM) 10K type strain sequencing project: providing services to taxonomists for standard genome sequencing and annotation.</title>
        <authorList>
            <consortium name="The Broad Institute Genomics Platform"/>
            <consortium name="The Broad Institute Genome Sequencing Center for Infectious Disease"/>
            <person name="Wu L."/>
            <person name="Ma J."/>
        </authorList>
    </citation>
    <scope>NUCLEOTIDE SEQUENCE [LARGE SCALE GENOMIC DNA]</scope>
    <source>
        <strain evidence="3">CCM 8932</strain>
    </source>
</reference>
<keyword evidence="1" id="KW-0812">Transmembrane</keyword>
<comment type="caution">
    <text evidence="2">The sequence shown here is derived from an EMBL/GenBank/DDBJ whole genome shotgun (WGS) entry which is preliminary data.</text>
</comment>
<proteinExistence type="predicted"/>
<name>A0ABW1RAH9_9LACO</name>
<evidence type="ECO:0000313" key="2">
    <source>
        <dbReference type="EMBL" id="MFC6165652.1"/>
    </source>
</evidence>